<protein>
    <recommendedName>
        <fullName evidence="7">Kinase</fullName>
        <ecNumber evidence="7">2.7.-.-</ecNumber>
    </recommendedName>
</protein>
<evidence type="ECO:0000256" key="3">
    <source>
        <dbReference type="ARBA" id="ARBA00022741"/>
    </source>
</evidence>
<dbReference type="EMBL" id="JAERUA010000011">
    <property type="protein sequence ID" value="KAI1893215.1"/>
    <property type="molecule type" value="Genomic_DNA"/>
</dbReference>
<dbReference type="GO" id="GO:0005737">
    <property type="term" value="C:cytoplasm"/>
    <property type="evidence" value="ECO:0007669"/>
    <property type="project" value="TreeGrafter"/>
</dbReference>
<evidence type="ECO:0000313" key="10">
    <source>
        <dbReference type="Proteomes" id="UP000829720"/>
    </source>
</evidence>
<feature type="compositionally biased region" description="Basic and acidic residues" evidence="8">
    <location>
        <begin position="181"/>
        <end position="194"/>
    </location>
</feature>
<dbReference type="SUPFAM" id="SSF56104">
    <property type="entry name" value="SAICAR synthase-like"/>
    <property type="match status" value="1"/>
</dbReference>
<comment type="catalytic activity">
    <reaction evidence="6">
        <text>1D-myo-inositol 1,4,5-trisphosphate + ATP = 1D-myo-inositol 1,3,4,5-tetrakisphosphate + ADP + H(+)</text>
        <dbReference type="Rhea" id="RHEA:11020"/>
        <dbReference type="ChEBI" id="CHEBI:15378"/>
        <dbReference type="ChEBI" id="CHEBI:30616"/>
        <dbReference type="ChEBI" id="CHEBI:57895"/>
        <dbReference type="ChEBI" id="CHEBI:203600"/>
        <dbReference type="ChEBI" id="CHEBI:456216"/>
        <dbReference type="EC" id="2.7.1.127"/>
    </reaction>
    <physiologicalReaction direction="left-to-right" evidence="6">
        <dbReference type="Rhea" id="RHEA:11021"/>
    </physiologicalReaction>
</comment>
<reference evidence="9" key="1">
    <citation type="submission" date="2021-01" db="EMBL/GenBank/DDBJ databases">
        <authorList>
            <person name="Zahm M."/>
            <person name="Roques C."/>
            <person name="Cabau C."/>
            <person name="Klopp C."/>
            <person name="Donnadieu C."/>
            <person name="Jouanno E."/>
            <person name="Lampietro C."/>
            <person name="Louis A."/>
            <person name="Herpin A."/>
            <person name="Echchiki A."/>
            <person name="Berthelot C."/>
            <person name="Parey E."/>
            <person name="Roest-Crollius H."/>
            <person name="Braasch I."/>
            <person name="Postlethwait J."/>
            <person name="Bobe J."/>
            <person name="Montfort J."/>
            <person name="Bouchez O."/>
            <person name="Begum T."/>
            <person name="Mejri S."/>
            <person name="Adams A."/>
            <person name="Chen W.-J."/>
            <person name="Guiguen Y."/>
        </authorList>
    </citation>
    <scope>NUCLEOTIDE SEQUENCE</scope>
    <source>
        <tissue evidence="9">Blood</tissue>
    </source>
</reference>
<evidence type="ECO:0000313" key="9">
    <source>
        <dbReference type="EMBL" id="KAI1893215.1"/>
    </source>
</evidence>
<feature type="region of interest" description="Disordered" evidence="8">
    <location>
        <begin position="1"/>
        <end position="29"/>
    </location>
</feature>
<dbReference type="PANTHER" id="PTHR12400:SF106">
    <property type="entry name" value="INOSITOL-TRISPHOSPHATE 3-KINASE C"/>
    <property type="match status" value="1"/>
</dbReference>
<name>A0A8T3DFG4_9TELE</name>
<keyword evidence="4 7" id="KW-0418">Kinase</keyword>
<dbReference type="GO" id="GO:0032958">
    <property type="term" value="P:inositol phosphate biosynthetic process"/>
    <property type="evidence" value="ECO:0007669"/>
    <property type="project" value="InterPro"/>
</dbReference>
<dbReference type="Pfam" id="PF03770">
    <property type="entry name" value="IPK"/>
    <property type="match status" value="1"/>
</dbReference>
<dbReference type="Proteomes" id="UP000829720">
    <property type="component" value="Unassembled WGS sequence"/>
</dbReference>
<evidence type="ECO:0000256" key="4">
    <source>
        <dbReference type="ARBA" id="ARBA00022777"/>
    </source>
</evidence>
<keyword evidence="5" id="KW-0067">ATP-binding</keyword>
<dbReference type="EC" id="2.7.-.-" evidence="7"/>
<dbReference type="OrthoDB" id="338650at2759"/>
<feature type="region of interest" description="Disordered" evidence="8">
    <location>
        <begin position="289"/>
        <end position="333"/>
    </location>
</feature>
<feature type="region of interest" description="Disordered" evidence="8">
    <location>
        <begin position="176"/>
        <end position="203"/>
    </location>
</feature>
<evidence type="ECO:0000256" key="6">
    <source>
        <dbReference type="ARBA" id="ARBA00051963"/>
    </source>
</evidence>
<proteinExistence type="inferred from homology"/>
<evidence type="ECO:0000256" key="5">
    <source>
        <dbReference type="ARBA" id="ARBA00022840"/>
    </source>
</evidence>
<dbReference type="FunFam" id="3.30.470.160:FF:000001">
    <property type="entry name" value="Kinase"/>
    <property type="match status" value="1"/>
</dbReference>
<evidence type="ECO:0000256" key="8">
    <source>
        <dbReference type="SAM" id="MobiDB-lite"/>
    </source>
</evidence>
<gene>
    <name evidence="9" type="ORF">AGOR_G00121400</name>
</gene>
<accession>A0A8T3DFG4</accession>
<dbReference type="GO" id="GO:0046854">
    <property type="term" value="P:phosphatidylinositol phosphate biosynthetic process"/>
    <property type="evidence" value="ECO:0007669"/>
    <property type="project" value="TreeGrafter"/>
</dbReference>
<keyword evidence="3" id="KW-0547">Nucleotide-binding</keyword>
<organism evidence="9 10">
    <name type="scientific">Albula goreensis</name>
    <dbReference type="NCBI Taxonomy" id="1534307"/>
    <lineage>
        <taxon>Eukaryota</taxon>
        <taxon>Metazoa</taxon>
        <taxon>Chordata</taxon>
        <taxon>Craniata</taxon>
        <taxon>Vertebrata</taxon>
        <taxon>Euteleostomi</taxon>
        <taxon>Actinopterygii</taxon>
        <taxon>Neopterygii</taxon>
        <taxon>Teleostei</taxon>
        <taxon>Albuliformes</taxon>
        <taxon>Albulidae</taxon>
        <taxon>Albula</taxon>
    </lineage>
</organism>
<sequence length="711" mass="78299">MGQTPSVSSFSTVISTKAKGKSAEAAAKRMKIRKVISDEPSGDRFDWNQEKSKELPKLEEKLLDISSAELVETSSRESETLEPKESFHGRTEIVQISVSKSPSGDRCEPARLVVSGYADKNSVDSSLDAALGDLRASGLGRIDCTDLQLEGSDTAGNEHDRDACVRAMEKQTFGNTCNKQRMGDSEAKSPKHLEVPVGPDLLCPSEEKMRQNLLRLRLNAPEDSGVSDDSSADSRGRNSIDKIISSANTVISKPRVLTSPCPTKTFRPGERTHSCPVESEAKYATSNSLKQHEGVQRSVPASQSFPGTIPRLIVTRDPSPSRTEEPCIQEGGGPGVISVDIPMDEESPCSDSGCGGSPVPSLLLRKLSSSSSAGLSSASSFEESEDDFNGSDIEPNITTATLHSMLGSPDEVSANKSWRKLKTMVQCSPLVSSFKKRWVQLAGHAGNFQAGDGGKLLKKYCECERQCLEKLMGDSLRPFVPGYYGVVRRDEQDYNVMDDLLADFDSPSIMDCKMGSRTYLEEELVKARERPRLRKDMYEKMVAVEPGAPSAEERAQQAVLKPRYMQWRETLSSTATLGFRIEGIKKADGTCNTNFKKTKHREQVMQALKDFVGGNTQILKNYLQRLEELRAELEKSEFFRTHEVVGSSLLFVHDGSERARVWMIDFGKTVPLPPPLTLDHRTPWVEGNREDGYLWGLDNLIDILSAMLPAG</sequence>
<keyword evidence="2 7" id="KW-0808">Transferase</keyword>
<keyword evidence="10" id="KW-1185">Reference proteome</keyword>
<feature type="region of interest" description="Disordered" evidence="8">
    <location>
        <begin position="372"/>
        <end position="393"/>
    </location>
</feature>
<dbReference type="InterPro" id="IPR005522">
    <property type="entry name" value="IPK"/>
</dbReference>
<dbReference type="GO" id="GO:0005524">
    <property type="term" value="F:ATP binding"/>
    <property type="evidence" value="ECO:0007669"/>
    <property type="project" value="UniProtKB-KW"/>
</dbReference>
<evidence type="ECO:0000256" key="1">
    <source>
        <dbReference type="ARBA" id="ARBA00007374"/>
    </source>
</evidence>
<dbReference type="PANTHER" id="PTHR12400">
    <property type="entry name" value="INOSITOL POLYPHOSPHATE KINASE"/>
    <property type="match status" value="1"/>
</dbReference>
<comment type="caution">
    <text evidence="9">The sequence shown here is derived from an EMBL/GenBank/DDBJ whole genome shotgun (WGS) entry which is preliminary data.</text>
</comment>
<dbReference type="GO" id="GO:0005634">
    <property type="term" value="C:nucleus"/>
    <property type="evidence" value="ECO:0007669"/>
    <property type="project" value="TreeGrafter"/>
</dbReference>
<comment type="similarity">
    <text evidence="1 7">Belongs to the inositol phosphokinase (IPK) family.</text>
</comment>
<feature type="compositionally biased region" description="Polar residues" evidence="8">
    <location>
        <begin position="1"/>
        <end position="15"/>
    </location>
</feature>
<evidence type="ECO:0000256" key="7">
    <source>
        <dbReference type="RuleBase" id="RU363090"/>
    </source>
</evidence>
<dbReference type="InterPro" id="IPR038286">
    <property type="entry name" value="IPK_sf"/>
</dbReference>
<dbReference type="AlphaFoldDB" id="A0A8T3DFG4"/>
<dbReference type="GO" id="GO:0000828">
    <property type="term" value="F:inositol hexakisphosphate kinase activity"/>
    <property type="evidence" value="ECO:0007669"/>
    <property type="project" value="TreeGrafter"/>
</dbReference>
<dbReference type="Gene3D" id="3.30.470.160">
    <property type="entry name" value="Inositol polyphosphate kinase"/>
    <property type="match status" value="1"/>
</dbReference>
<dbReference type="GO" id="GO:0008440">
    <property type="term" value="F:inositol-1,4,5-trisphosphate 3-kinase activity"/>
    <property type="evidence" value="ECO:0007669"/>
    <property type="project" value="UniProtKB-EC"/>
</dbReference>
<evidence type="ECO:0000256" key="2">
    <source>
        <dbReference type="ARBA" id="ARBA00022679"/>
    </source>
</evidence>